<proteinExistence type="predicted"/>
<comment type="caution">
    <text evidence="1">The sequence shown here is derived from an EMBL/GenBank/DDBJ whole genome shotgun (WGS) entry which is preliminary data.</text>
</comment>
<dbReference type="Proteomes" id="UP000268004">
    <property type="component" value="Unassembled WGS sequence"/>
</dbReference>
<dbReference type="RefSeq" id="WP_016567834.1">
    <property type="nucleotide sequence ID" value="NZ_RBSD01000072.1"/>
</dbReference>
<dbReference type="AlphaFoldDB" id="A0A3M4YJE9"/>
<reference evidence="1 2" key="1">
    <citation type="submission" date="2018-08" db="EMBL/GenBank/DDBJ databases">
        <title>Recombination of ecologically and evolutionarily significant loci maintains genetic cohesion in the Pseudomonas syringae species complex.</title>
        <authorList>
            <person name="Dillon M."/>
            <person name="Thakur S."/>
            <person name="Almeida R.N.D."/>
            <person name="Weir B.S."/>
            <person name="Guttman D.S."/>
        </authorList>
    </citation>
    <scope>NUCLEOTIDE SEQUENCE [LARGE SCALE GENOMIC DNA]</scope>
    <source>
        <strain evidence="1 2">ICMP 4996</strain>
    </source>
</reference>
<organism evidence="1 2">
    <name type="scientific">Pseudomonas coronafaciens pv. striafaciens</name>
    <dbReference type="NCBI Taxonomy" id="235276"/>
    <lineage>
        <taxon>Bacteria</taxon>
        <taxon>Pseudomonadati</taxon>
        <taxon>Pseudomonadota</taxon>
        <taxon>Gammaproteobacteria</taxon>
        <taxon>Pseudomonadales</taxon>
        <taxon>Pseudomonadaceae</taxon>
        <taxon>Pseudomonas</taxon>
        <taxon>Pseudomonas coronafaciens</taxon>
    </lineage>
</organism>
<gene>
    <name evidence="1" type="ORF">ALP78_02960</name>
</gene>
<evidence type="ECO:0000313" key="1">
    <source>
        <dbReference type="EMBL" id="RMR88785.1"/>
    </source>
</evidence>
<accession>A0A3M4YJE9</accession>
<name>A0A3M4YJE9_9PSED</name>
<sequence length="63" mass="7309">MSPHILIDEALETLKHPASTRGEVVLVQQMITKMMTDELITLEEFSHYCSRLLRHCQQRKEAA</sequence>
<evidence type="ECO:0000313" key="2">
    <source>
        <dbReference type="Proteomes" id="UP000268004"/>
    </source>
</evidence>
<dbReference type="EMBL" id="RBSD01000072">
    <property type="protein sequence ID" value="RMR88785.1"/>
    <property type="molecule type" value="Genomic_DNA"/>
</dbReference>
<protein>
    <submittedName>
        <fullName evidence="1">Uncharacterized protein</fullName>
    </submittedName>
</protein>